<name>A0A0M3HP16_ASCLU</name>
<sequence length="117" mass="12881">MARVSRLVGVRSRRALLLHFAINNTYSRRLGNLSAQNASSFRNNALRSVARRHRRTRRAVAADVRDDTKKRTQGPVRIAKRLGLGATLTAVHSPKSAKNSPPPDQAHLSVGKRPQAA</sequence>
<evidence type="ECO:0000313" key="3">
    <source>
        <dbReference type="WBParaSite" id="ALUE_0000354701-mRNA-1"/>
    </source>
</evidence>
<evidence type="ECO:0000256" key="1">
    <source>
        <dbReference type="SAM" id="MobiDB-lite"/>
    </source>
</evidence>
<accession>A0A0M3HP16</accession>
<evidence type="ECO:0000313" key="2">
    <source>
        <dbReference type="Proteomes" id="UP000036681"/>
    </source>
</evidence>
<dbReference type="AlphaFoldDB" id="A0A0M3HP16"/>
<protein>
    <submittedName>
        <fullName evidence="3">Histone H1</fullName>
    </submittedName>
</protein>
<feature type="region of interest" description="Disordered" evidence="1">
    <location>
        <begin position="49"/>
        <end position="74"/>
    </location>
</feature>
<proteinExistence type="predicted"/>
<feature type="region of interest" description="Disordered" evidence="1">
    <location>
        <begin position="91"/>
        <end position="117"/>
    </location>
</feature>
<organism evidence="2 3">
    <name type="scientific">Ascaris lumbricoides</name>
    <name type="common">Giant roundworm</name>
    <dbReference type="NCBI Taxonomy" id="6252"/>
    <lineage>
        <taxon>Eukaryota</taxon>
        <taxon>Metazoa</taxon>
        <taxon>Ecdysozoa</taxon>
        <taxon>Nematoda</taxon>
        <taxon>Chromadorea</taxon>
        <taxon>Rhabditida</taxon>
        <taxon>Spirurina</taxon>
        <taxon>Ascaridomorpha</taxon>
        <taxon>Ascaridoidea</taxon>
        <taxon>Ascarididae</taxon>
        <taxon>Ascaris</taxon>
    </lineage>
</organism>
<dbReference type="Proteomes" id="UP000036681">
    <property type="component" value="Unplaced"/>
</dbReference>
<reference evidence="3" key="1">
    <citation type="submission" date="2017-02" db="UniProtKB">
        <authorList>
            <consortium name="WormBaseParasite"/>
        </authorList>
    </citation>
    <scope>IDENTIFICATION</scope>
</reference>
<feature type="compositionally biased region" description="Basic residues" evidence="1">
    <location>
        <begin position="49"/>
        <end position="58"/>
    </location>
</feature>
<keyword evidence="2" id="KW-1185">Reference proteome</keyword>
<dbReference type="WBParaSite" id="ALUE_0000354701-mRNA-1">
    <property type="protein sequence ID" value="ALUE_0000354701-mRNA-1"/>
    <property type="gene ID" value="ALUE_0000354701"/>
</dbReference>